<dbReference type="RefSeq" id="WP_067775813.1">
    <property type="nucleotide sequence ID" value="NZ_LIGX01000023.1"/>
</dbReference>
<keyword evidence="1" id="KW-1133">Transmembrane helix</keyword>
<reference evidence="3" key="1">
    <citation type="submission" date="2016-09" db="EMBL/GenBank/DDBJ databases">
        <authorList>
            <person name="Koehorst J."/>
        </authorList>
    </citation>
    <scope>NUCLEOTIDE SEQUENCE [LARGE SCALE GENOMIC DNA]</scope>
</reference>
<dbReference type="KEGG" id="agl:PYTT_1983"/>
<sequence length="327" mass="36552">MKTSAYKKASGFTLIELMVAMAITTILVVIIVTLTTRGIEIWKNITQEISTSSKAQIALQTMCDDLQCLQIRRGNDYEWFYAANDEKVLGTDGGPQGLRITNSAQLIFFTSSIDRNKAVESEQKNTKADLYKAQGDINAVGYRLMYRDQILNIDGNAGKGFATYSLYRQIVSPKQTYQNLLAQTDLKRAYNRYEENDKKHFLVENIIEMTLVLEVEYTTVNGTGSKKQLRREIKSIPIISTSSGGEAYKSVEVFGDRLAVSKTGGKADSDMEQGRILAASITMTVVSDEGMNIVQNARKNGRTPNQADFFRKYTNSYSQSVMLPTPQ</sequence>
<proteinExistence type="predicted"/>
<dbReference type="OrthoDB" id="189587at2"/>
<protein>
    <submittedName>
        <fullName evidence="2">Type iv pilin n-term methylation site gfxxxe</fullName>
    </submittedName>
</protein>
<keyword evidence="1" id="KW-0472">Membrane</keyword>
<accession>A0A1C7PBT0</accession>
<evidence type="ECO:0000313" key="3">
    <source>
        <dbReference type="Proteomes" id="UP000176204"/>
    </source>
</evidence>
<feature type="transmembrane region" description="Helical" evidence="1">
    <location>
        <begin position="12"/>
        <end position="34"/>
    </location>
</feature>
<evidence type="ECO:0000256" key="1">
    <source>
        <dbReference type="SAM" id="Phobius"/>
    </source>
</evidence>
<keyword evidence="1" id="KW-0812">Transmembrane</keyword>
<dbReference type="EMBL" id="LT629973">
    <property type="protein sequence ID" value="SEH94764.1"/>
    <property type="molecule type" value="Genomic_DNA"/>
</dbReference>
<evidence type="ECO:0000313" key="2">
    <source>
        <dbReference type="EMBL" id="SEH94764.1"/>
    </source>
</evidence>
<dbReference type="Proteomes" id="UP000176204">
    <property type="component" value="Chromosome I"/>
</dbReference>
<dbReference type="NCBIfam" id="TIGR02532">
    <property type="entry name" value="IV_pilin_GFxxxE"/>
    <property type="match status" value="1"/>
</dbReference>
<dbReference type="Pfam" id="PF07963">
    <property type="entry name" value="N_methyl"/>
    <property type="match status" value="1"/>
</dbReference>
<keyword evidence="3" id="KW-1185">Reference proteome</keyword>
<dbReference type="STRING" id="1679444.PYTT_1983"/>
<gene>
    <name evidence="2" type="ORF">PYTT_1983</name>
</gene>
<dbReference type="InterPro" id="IPR012902">
    <property type="entry name" value="N_methyl_site"/>
</dbReference>
<organism evidence="2 3">
    <name type="scientific">Akkermansia glycaniphila</name>
    <dbReference type="NCBI Taxonomy" id="1679444"/>
    <lineage>
        <taxon>Bacteria</taxon>
        <taxon>Pseudomonadati</taxon>
        <taxon>Verrucomicrobiota</taxon>
        <taxon>Verrucomicrobiia</taxon>
        <taxon>Verrucomicrobiales</taxon>
        <taxon>Akkermansiaceae</taxon>
        <taxon>Akkermansia</taxon>
    </lineage>
</organism>
<dbReference type="AlphaFoldDB" id="A0A1C7PBT0"/>
<name>A0A1C7PBT0_9BACT</name>
<dbReference type="PROSITE" id="PS00409">
    <property type="entry name" value="PROKAR_NTER_METHYL"/>
    <property type="match status" value="1"/>
</dbReference>